<comment type="caution">
    <text evidence="1">The sequence shown here is derived from an EMBL/GenBank/DDBJ whole genome shotgun (WGS) entry which is preliminary data.</text>
</comment>
<dbReference type="AlphaFoldDB" id="A0A409Y4T4"/>
<protein>
    <recommendedName>
        <fullName evidence="3">F-box domain-containing protein</fullName>
    </recommendedName>
</protein>
<evidence type="ECO:0008006" key="3">
    <source>
        <dbReference type="Google" id="ProtNLM"/>
    </source>
</evidence>
<proteinExistence type="predicted"/>
<dbReference type="EMBL" id="NHYE01001153">
    <property type="protein sequence ID" value="PPQ98003.1"/>
    <property type="molecule type" value="Genomic_DNA"/>
</dbReference>
<reference evidence="1 2" key="1">
    <citation type="journal article" date="2018" name="Evol. Lett.">
        <title>Horizontal gene cluster transfer increased hallucinogenic mushroom diversity.</title>
        <authorList>
            <person name="Reynolds H.T."/>
            <person name="Vijayakumar V."/>
            <person name="Gluck-Thaler E."/>
            <person name="Korotkin H.B."/>
            <person name="Matheny P.B."/>
            <person name="Slot J.C."/>
        </authorList>
    </citation>
    <scope>NUCLEOTIDE SEQUENCE [LARGE SCALE GENOMIC DNA]</scope>
    <source>
        <strain evidence="1 2">SRW20</strain>
    </source>
</reference>
<dbReference type="OrthoDB" id="2322499at2759"/>
<organism evidence="1 2">
    <name type="scientific">Gymnopilus dilepis</name>
    <dbReference type="NCBI Taxonomy" id="231916"/>
    <lineage>
        <taxon>Eukaryota</taxon>
        <taxon>Fungi</taxon>
        <taxon>Dikarya</taxon>
        <taxon>Basidiomycota</taxon>
        <taxon>Agaricomycotina</taxon>
        <taxon>Agaricomycetes</taxon>
        <taxon>Agaricomycetidae</taxon>
        <taxon>Agaricales</taxon>
        <taxon>Agaricineae</taxon>
        <taxon>Hymenogastraceae</taxon>
        <taxon>Gymnopilus</taxon>
    </lineage>
</organism>
<dbReference type="SUPFAM" id="SSF81383">
    <property type="entry name" value="F-box domain"/>
    <property type="match status" value="1"/>
</dbReference>
<evidence type="ECO:0000313" key="2">
    <source>
        <dbReference type="Proteomes" id="UP000284706"/>
    </source>
</evidence>
<dbReference type="InParanoid" id="A0A409Y4T4"/>
<evidence type="ECO:0000313" key="1">
    <source>
        <dbReference type="EMBL" id="PPQ98003.1"/>
    </source>
</evidence>
<keyword evidence="2" id="KW-1185">Reference proteome</keyword>
<dbReference type="STRING" id="231916.A0A409Y4T4"/>
<accession>A0A409Y4T4</accession>
<dbReference type="InterPro" id="IPR036047">
    <property type="entry name" value="F-box-like_dom_sf"/>
</dbReference>
<name>A0A409Y4T4_9AGAR</name>
<gene>
    <name evidence="1" type="ORF">CVT26_003065</name>
</gene>
<dbReference type="Proteomes" id="UP000284706">
    <property type="component" value="Unassembled WGS sequence"/>
</dbReference>
<sequence>MTSTQNSPMPPPRRPEPTVDQVIIHSVLGKRRRVLDALKDMGLPRKKINDHVPVPELRLSITVLFKIFSFLEPLDLLHLAWTSKSLRIVLLSRSSRCAWQAARRNVPLMPDCLPGMNEPQFAYLAFGKDCHFCGKTEKVQTHWHLRIRVCKICFQDPNKQVFHAIWTSLFAQLMCRADRFEDVESSVIHARLKRILPTASLTYHSVFLGMFNARTALHNHLTSTRSSEPPAQYFAIYMKEELRREYDRLSSHKNEWVATKQANLKASRKVRSCSIHTACQWIPISSNAIAGVRVLVLVDESRTYREDANRRQPDPNELLRERKLRIVEYIRTLGWGVEYSKLGEDSRPEVSRVVVEACRKPLTDQALLALEPFLNEFMEEVKAKRRRKELKIYLAACLPHLDRVYNAFLASLPIAALQPSLALIMKDPTVRRAIEGAPRRPDSVVDYLDWTSLFRGAVARWERLGEENLATLVSNARGDQSSFEPASVLNMATTWFACSNCHLFLRYPHALLHSCLAEGDHTDVNVFDAAVAEVFMNTWLPNLALIGFSLEDCDFMAKVVALCGFEPKIATAEELEAANPIIECVSCNDPRKGRATMKWTKVLDHVNSKHPAKSDVHKLELLSAEERRMALEGMNTKEARRMCKSNYRGLLCRRCRLVGNRVDLTKHVQLEWVLCCSYASHLDFVLYFRHGQLKPRLEDIVPNHNESHAPKIY</sequence>